<dbReference type="AlphaFoldDB" id="D0LWQ7"/>
<name>D0LWQ7_HALO1</name>
<dbReference type="KEGG" id="hoh:Hoch_1604"/>
<reference evidence="1 2" key="1">
    <citation type="journal article" date="2010" name="Stand. Genomic Sci.">
        <title>Complete genome sequence of Haliangium ochraceum type strain (SMP-2).</title>
        <authorList>
            <consortium name="US DOE Joint Genome Institute (JGI-PGF)"/>
            <person name="Ivanova N."/>
            <person name="Daum C."/>
            <person name="Lang E."/>
            <person name="Abt B."/>
            <person name="Kopitz M."/>
            <person name="Saunders E."/>
            <person name="Lapidus A."/>
            <person name="Lucas S."/>
            <person name="Glavina Del Rio T."/>
            <person name="Nolan M."/>
            <person name="Tice H."/>
            <person name="Copeland A."/>
            <person name="Cheng J.F."/>
            <person name="Chen F."/>
            <person name="Bruce D."/>
            <person name="Goodwin L."/>
            <person name="Pitluck S."/>
            <person name="Mavromatis K."/>
            <person name="Pati A."/>
            <person name="Mikhailova N."/>
            <person name="Chen A."/>
            <person name="Palaniappan K."/>
            <person name="Land M."/>
            <person name="Hauser L."/>
            <person name="Chang Y.J."/>
            <person name="Jeffries C.D."/>
            <person name="Detter J.C."/>
            <person name="Brettin T."/>
            <person name="Rohde M."/>
            <person name="Goker M."/>
            <person name="Bristow J."/>
            <person name="Markowitz V."/>
            <person name="Eisen J.A."/>
            <person name="Hugenholtz P."/>
            <person name="Kyrpides N.C."/>
            <person name="Klenk H.P."/>
        </authorList>
    </citation>
    <scope>NUCLEOTIDE SEQUENCE [LARGE SCALE GENOMIC DNA]</scope>
    <source>
        <strain evidence="2">DSM 14365 / CIP 107738 / JCM 11303 / AJ 13395 / SMP-2</strain>
    </source>
</reference>
<dbReference type="InterPro" id="IPR046149">
    <property type="entry name" value="DUF6151"/>
</dbReference>
<dbReference type="Pfam" id="PF19648">
    <property type="entry name" value="DUF6151"/>
    <property type="match status" value="1"/>
</dbReference>
<dbReference type="STRING" id="502025.Hoch_1604"/>
<accession>D0LWQ7</accession>
<protein>
    <recommendedName>
        <fullName evidence="3">CENP-V/GFA domain-containing protein</fullName>
    </recommendedName>
</protein>
<gene>
    <name evidence="1" type="ordered locus">Hoch_1604</name>
</gene>
<organism evidence="1 2">
    <name type="scientific">Haliangium ochraceum (strain DSM 14365 / JCM 11303 / SMP-2)</name>
    <dbReference type="NCBI Taxonomy" id="502025"/>
    <lineage>
        <taxon>Bacteria</taxon>
        <taxon>Pseudomonadati</taxon>
        <taxon>Myxococcota</taxon>
        <taxon>Polyangia</taxon>
        <taxon>Haliangiales</taxon>
        <taxon>Kofleriaceae</taxon>
        <taxon>Haliangium</taxon>
    </lineage>
</organism>
<dbReference type="eggNOG" id="COG3791">
    <property type="taxonomic scope" value="Bacteria"/>
</dbReference>
<sequence>MPTDIPLQCTCGTLRGVLRAVTPTSSLHVTCYCGDCQTFAHVLGRADEILDERGGTEICQVSPAQLAFTAGQEQLACLRLSPRGLMRWYAACCDTPLGNTLASTGMPFFGCILALALPGGSAAHSDALGPNLGNINGGSARGPVEEPKFFGKVAVIGRFLRTVAGRRWRGEHKQSPLFDPASGEPVVTPRVLTLEQRQEAERARDAAR</sequence>
<evidence type="ECO:0000313" key="2">
    <source>
        <dbReference type="Proteomes" id="UP000001880"/>
    </source>
</evidence>
<dbReference type="RefSeq" id="WP_012826762.1">
    <property type="nucleotide sequence ID" value="NC_013440.1"/>
</dbReference>
<evidence type="ECO:0000313" key="1">
    <source>
        <dbReference type="EMBL" id="ACY14154.1"/>
    </source>
</evidence>
<proteinExistence type="predicted"/>
<evidence type="ECO:0008006" key="3">
    <source>
        <dbReference type="Google" id="ProtNLM"/>
    </source>
</evidence>
<keyword evidence="2" id="KW-1185">Reference proteome</keyword>
<dbReference type="OrthoDB" id="5500342at2"/>
<dbReference type="HOGENOM" id="CLU_1364457_0_0_7"/>
<dbReference type="EMBL" id="CP001804">
    <property type="protein sequence ID" value="ACY14154.1"/>
    <property type="molecule type" value="Genomic_DNA"/>
</dbReference>
<dbReference type="Proteomes" id="UP000001880">
    <property type="component" value="Chromosome"/>
</dbReference>